<dbReference type="EMBL" id="HBUE01334063">
    <property type="protein sequence ID" value="CAG6594978.1"/>
    <property type="molecule type" value="Transcribed_RNA"/>
</dbReference>
<name>A0A8D8MW15_CULPI</name>
<protein>
    <submittedName>
        <fullName evidence="2">(northern house mosquito) hypothetical protein</fullName>
    </submittedName>
</protein>
<dbReference type="EMBL" id="HBUE01227308">
    <property type="protein sequence ID" value="CAG6542860.1"/>
    <property type="molecule type" value="Transcribed_RNA"/>
</dbReference>
<dbReference type="EMBL" id="HBUE01227307">
    <property type="protein sequence ID" value="CAG6542859.1"/>
    <property type="molecule type" value="Transcribed_RNA"/>
</dbReference>
<evidence type="ECO:0000256" key="1">
    <source>
        <dbReference type="SAM" id="MobiDB-lite"/>
    </source>
</evidence>
<reference evidence="2" key="1">
    <citation type="submission" date="2021-05" db="EMBL/GenBank/DDBJ databases">
        <authorList>
            <person name="Alioto T."/>
            <person name="Alioto T."/>
            <person name="Gomez Garrido J."/>
        </authorList>
    </citation>
    <scope>NUCLEOTIDE SEQUENCE</scope>
</reference>
<feature type="compositionally biased region" description="Low complexity" evidence="1">
    <location>
        <begin position="1"/>
        <end position="16"/>
    </location>
</feature>
<dbReference type="EMBL" id="HBUE01334061">
    <property type="protein sequence ID" value="CAG6594976.1"/>
    <property type="molecule type" value="Transcribed_RNA"/>
</dbReference>
<feature type="region of interest" description="Disordered" evidence="1">
    <location>
        <begin position="1"/>
        <end position="21"/>
    </location>
</feature>
<organism evidence="2">
    <name type="scientific">Culex pipiens</name>
    <name type="common">House mosquito</name>
    <dbReference type="NCBI Taxonomy" id="7175"/>
    <lineage>
        <taxon>Eukaryota</taxon>
        <taxon>Metazoa</taxon>
        <taxon>Ecdysozoa</taxon>
        <taxon>Arthropoda</taxon>
        <taxon>Hexapoda</taxon>
        <taxon>Insecta</taxon>
        <taxon>Pterygota</taxon>
        <taxon>Neoptera</taxon>
        <taxon>Endopterygota</taxon>
        <taxon>Diptera</taxon>
        <taxon>Nematocera</taxon>
        <taxon>Culicoidea</taxon>
        <taxon>Culicidae</taxon>
        <taxon>Culicinae</taxon>
        <taxon>Culicini</taxon>
        <taxon>Culex</taxon>
        <taxon>Culex</taxon>
    </lineage>
</organism>
<dbReference type="EMBL" id="HBUE01334062">
    <property type="protein sequence ID" value="CAG6594977.1"/>
    <property type="molecule type" value="Transcribed_RNA"/>
</dbReference>
<dbReference type="AlphaFoldDB" id="A0A8D8MW15"/>
<sequence>MLHTTNTLTSNLSNPNGHRLTNTTTHAKLVCKLNNSIPITPTLLNRSLFRRRMREKMHHRLQEKHREKHKLTGKTNELHHFHEEPICIDRLTPPLQTKPSKFEQKS</sequence>
<feature type="region of interest" description="Disordered" evidence="1">
    <location>
        <begin position="83"/>
        <end position="106"/>
    </location>
</feature>
<proteinExistence type="predicted"/>
<accession>A0A8D8MW15</accession>
<evidence type="ECO:0000313" key="2">
    <source>
        <dbReference type="EMBL" id="CAG6542859.1"/>
    </source>
</evidence>
<dbReference type="EMBL" id="HBUE01227306">
    <property type="protein sequence ID" value="CAG6542858.1"/>
    <property type="molecule type" value="Transcribed_RNA"/>
</dbReference>